<dbReference type="GO" id="GO:0005886">
    <property type="term" value="C:plasma membrane"/>
    <property type="evidence" value="ECO:0007669"/>
    <property type="project" value="UniProtKB-SubCell"/>
</dbReference>
<proteinExistence type="inferred from homology"/>
<protein>
    <submittedName>
        <fullName evidence="10">sn-glycerol 3-phosphate transport system permease protein</fullName>
    </submittedName>
</protein>
<dbReference type="Proteomes" id="UP000317893">
    <property type="component" value="Unassembled WGS sequence"/>
</dbReference>
<feature type="transmembrane region" description="Helical" evidence="7">
    <location>
        <begin position="92"/>
        <end position="117"/>
    </location>
</feature>
<dbReference type="OrthoDB" id="4053402at2"/>
<keyword evidence="11" id="KW-1185">Reference proteome</keyword>
<gene>
    <name evidence="10" type="ORF">FB458_3342</name>
</gene>
<accession>A0A542E4E2</accession>
<reference evidence="10 11" key="1">
    <citation type="submission" date="2019-06" db="EMBL/GenBank/DDBJ databases">
        <title>Sequencing the genomes of 1000 actinobacteria strains.</title>
        <authorList>
            <person name="Klenk H.-P."/>
        </authorList>
    </citation>
    <scope>NUCLEOTIDE SEQUENCE [LARGE SCALE GENOMIC DNA]</scope>
    <source>
        <strain evidence="10 11">DSM 18607</strain>
    </source>
</reference>
<evidence type="ECO:0000256" key="6">
    <source>
        <dbReference type="ARBA" id="ARBA00023136"/>
    </source>
</evidence>
<evidence type="ECO:0000313" key="11">
    <source>
        <dbReference type="Proteomes" id="UP000317893"/>
    </source>
</evidence>
<keyword evidence="5 7" id="KW-1133">Transmembrane helix</keyword>
<feature type="compositionally biased region" description="Low complexity" evidence="8">
    <location>
        <begin position="1"/>
        <end position="13"/>
    </location>
</feature>
<dbReference type="PANTHER" id="PTHR30193:SF37">
    <property type="entry name" value="INNER MEMBRANE ABC TRANSPORTER PERMEASE PROTEIN YCJO"/>
    <property type="match status" value="1"/>
</dbReference>
<keyword evidence="4 7" id="KW-0812">Transmembrane</keyword>
<dbReference type="GO" id="GO:0055085">
    <property type="term" value="P:transmembrane transport"/>
    <property type="evidence" value="ECO:0007669"/>
    <property type="project" value="InterPro"/>
</dbReference>
<feature type="transmembrane region" description="Helical" evidence="7">
    <location>
        <begin position="29"/>
        <end position="51"/>
    </location>
</feature>
<dbReference type="EMBL" id="VFMN01000001">
    <property type="protein sequence ID" value="TQJ10223.1"/>
    <property type="molecule type" value="Genomic_DNA"/>
</dbReference>
<feature type="transmembrane region" description="Helical" evidence="7">
    <location>
        <begin position="226"/>
        <end position="248"/>
    </location>
</feature>
<dbReference type="SUPFAM" id="SSF161098">
    <property type="entry name" value="MetI-like"/>
    <property type="match status" value="1"/>
</dbReference>
<evidence type="ECO:0000256" key="3">
    <source>
        <dbReference type="ARBA" id="ARBA00022475"/>
    </source>
</evidence>
<feature type="domain" description="ABC transmembrane type-1" evidence="9">
    <location>
        <begin position="92"/>
        <end position="306"/>
    </location>
</feature>
<name>A0A542E4E2_9MICO</name>
<keyword evidence="6 7" id="KW-0472">Membrane</keyword>
<dbReference type="PANTHER" id="PTHR30193">
    <property type="entry name" value="ABC TRANSPORTER PERMEASE PROTEIN"/>
    <property type="match status" value="1"/>
</dbReference>
<organism evidence="10 11">
    <name type="scientific">Lapillicoccus jejuensis</name>
    <dbReference type="NCBI Taxonomy" id="402171"/>
    <lineage>
        <taxon>Bacteria</taxon>
        <taxon>Bacillati</taxon>
        <taxon>Actinomycetota</taxon>
        <taxon>Actinomycetes</taxon>
        <taxon>Micrococcales</taxon>
        <taxon>Intrasporangiaceae</taxon>
        <taxon>Lapillicoccus</taxon>
    </lineage>
</organism>
<evidence type="ECO:0000256" key="8">
    <source>
        <dbReference type="SAM" id="MobiDB-lite"/>
    </source>
</evidence>
<feature type="transmembrane region" description="Helical" evidence="7">
    <location>
        <begin position="288"/>
        <end position="310"/>
    </location>
</feature>
<dbReference type="PROSITE" id="PS50928">
    <property type="entry name" value="ABC_TM1"/>
    <property type="match status" value="1"/>
</dbReference>
<evidence type="ECO:0000256" key="7">
    <source>
        <dbReference type="RuleBase" id="RU363032"/>
    </source>
</evidence>
<feature type="region of interest" description="Disordered" evidence="8">
    <location>
        <begin position="1"/>
        <end position="26"/>
    </location>
</feature>
<dbReference type="RefSeq" id="WP_141849481.1">
    <property type="nucleotide sequence ID" value="NZ_BAAAPR010000022.1"/>
</dbReference>
<comment type="similarity">
    <text evidence="7">Belongs to the binding-protein-dependent transport system permease family.</text>
</comment>
<dbReference type="Gene3D" id="1.10.3720.10">
    <property type="entry name" value="MetI-like"/>
    <property type="match status" value="1"/>
</dbReference>
<evidence type="ECO:0000259" key="9">
    <source>
        <dbReference type="PROSITE" id="PS50928"/>
    </source>
</evidence>
<evidence type="ECO:0000313" key="10">
    <source>
        <dbReference type="EMBL" id="TQJ10223.1"/>
    </source>
</evidence>
<evidence type="ECO:0000256" key="2">
    <source>
        <dbReference type="ARBA" id="ARBA00022448"/>
    </source>
</evidence>
<sequence length="317" mass="33940">MTATTPTAPAPARTTEEARGRPRGPGRRGGGWLGLAYLAPALLVFALFVFYPLVRSIVLSFQGTDIIGRPAGFVGTDNYAQMFSDPDFGQTILVTIAFVVATVVPSIAIALAIALALQGRIRGIRFFRTAFALPFAFSVATASVVFQVLYNPASGVLNGLLSYVGAGPVQWLTNPDLALWSVCATSVWMQLGYNLLILSAGLGAVDEEVVEAARLDGAAGWRLNRSIILPLVTPQLFFLVVTGTVQALQSFGQIKILTVGGPERRTTTLVYSIYDQAFNNNNSNFGYASAQAVVLLLVVLAVTAVQFGILERKVFYR</sequence>
<keyword evidence="2 7" id="KW-0813">Transport</keyword>
<dbReference type="Pfam" id="PF00528">
    <property type="entry name" value="BPD_transp_1"/>
    <property type="match status" value="1"/>
</dbReference>
<comment type="caution">
    <text evidence="10">The sequence shown here is derived from an EMBL/GenBank/DDBJ whole genome shotgun (WGS) entry which is preliminary data.</text>
</comment>
<evidence type="ECO:0000256" key="5">
    <source>
        <dbReference type="ARBA" id="ARBA00022989"/>
    </source>
</evidence>
<keyword evidence="3" id="KW-1003">Cell membrane</keyword>
<dbReference type="AlphaFoldDB" id="A0A542E4E2"/>
<dbReference type="CDD" id="cd06261">
    <property type="entry name" value="TM_PBP2"/>
    <property type="match status" value="1"/>
</dbReference>
<dbReference type="InterPro" id="IPR051393">
    <property type="entry name" value="ABC_transporter_permease"/>
</dbReference>
<dbReference type="InterPro" id="IPR000515">
    <property type="entry name" value="MetI-like"/>
</dbReference>
<evidence type="ECO:0000256" key="4">
    <source>
        <dbReference type="ARBA" id="ARBA00022692"/>
    </source>
</evidence>
<dbReference type="InterPro" id="IPR035906">
    <property type="entry name" value="MetI-like_sf"/>
</dbReference>
<feature type="transmembrane region" description="Helical" evidence="7">
    <location>
        <begin position="129"/>
        <end position="150"/>
    </location>
</feature>
<feature type="transmembrane region" description="Helical" evidence="7">
    <location>
        <begin position="177"/>
        <end position="205"/>
    </location>
</feature>
<comment type="subcellular location">
    <subcellularLocation>
        <location evidence="1 7">Cell membrane</location>
        <topology evidence="1 7">Multi-pass membrane protein</topology>
    </subcellularLocation>
</comment>
<evidence type="ECO:0000256" key="1">
    <source>
        <dbReference type="ARBA" id="ARBA00004651"/>
    </source>
</evidence>